<keyword evidence="1 3" id="KW-0378">Hydrolase</keyword>
<protein>
    <submittedName>
        <fullName evidence="3">8-oxo-dGTP diphosphatase</fullName>
        <ecNumber evidence="3">3.6.1.55</ecNumber>
    </submittedName>
</protein>
<feature type="domain" description="Nudix hydrolase" evidence="2">
    <location>
        <begin position="2"/>
        <end position="143"/>
    </location>
</feature>
<organism evidence="3 4">
    <name type="scientific">Longispora fulva</name>
    <dbReference type="NCBI Taxonomy" id="619741"/>
    <lineage>
        <taxon>Bacteria</taxon>
        <taxon>Bacillati</taxon>
        <taxon>Actinomycetota</taxon>
        <taxon>Actinomycetes</taxon>
        <taxon>Micromonosporales</taxon>
        <taxon>Micromonosporaceae</taxon>
        <taxon>Longispora</taxon>
    </lineage>
</organism>
<dbReference type="InterPro" id="IPR036388">
    <property type="entry name" value="WH-like_DNA-bd_sf"/>
</dbReference>
<dbReference type="PROSITE" id="PS51462">
    <property type="entry name" value="NUDIX"/>
    <property type="match status" value="1"/>
</dbReference>
<dbReference type="SUPFAM" id="SSF55811">
    <property type="entry name" value="Nudix"/>
    <property type="match status" value="1"/>
</dbReference>
<dbReference type="CDD" id="cd18873">
    <property type="entry name" value="NUDIX_NadM_like"/>
    <property type="match status" value="1"/>
</dbReference>
<proteinExistence type="predicted"/>
<reference evidence="3" key="1">
    <citation type="submission" date="2020-11" db="EMBL/GenBank/DDBJ databases">
        <title>Sequencing the genomes of 1000 actinobacteria strains.</title>
        <authorList>
            <person name="Klenk H.-P."/>
        </authorList>
    </citation>
    <scope>NUCLEOTIDE SEQUENCE</scope>
    <source>
        <strain evidence="3">DSM 45356</strain>
    </source>
</reference>
<dbReference type="RefSeq" id="WP_197004579.1">
    <property type="nucleotide sequence ID" value="NZ_BONS01000024.1"/>
</dbReference>
<dbReference type="InterPro" id="IPR036390">
    <property type="entry name" value="WH_DNA-bd_sf"/>
</dbReference>
<accession>A0A8J7GFA8</accession>
<dbReference type="GO" id="GO:0035539">
    <property type="term" value="F:8-oxo-7,8-dihydrodeoxyguanosine triphosphate pyrophosphatase activity"/>
    <property type="evidence" value="ECO:0007669"/>
    <property type="project" value="UniProtKB-EC"/>
</dbReference>
<evidence type="ECO:0000313" key="4">
    <source>
        <dbReference type="Proteomes" id="UP000622552"/>
    </source>
</evidence>
<dbReference type="InterPro" id="IPR015797">
    <property type="entry name" value="NUDIX_hydrolase-like_dom_sf"/>
</dbReference>
<evidence type="ECO:0000259" key="2">
    <source>
        <dbReference type="PROSITE" id="PS51462"/>
    </source>
</evidence>
<sequence length="230" mass="25159">MSRRPPATVAVTVDLVVLTIRDGGLRVLLIERGNEPFRGEPALPGGFLRPEEDLDAAAARELEEETGLRGLHLEQIGAYGAPDRDPRQRIVTVAYLAIMPDLPEPLAGSDASGAAWTPAAEALDGRIRLAFDHADILADAVELARTKLEQTTLATVFCPAEFTIAELRGVYETVWNTDRIDPRNFHRKVLGAEGFVEATGERRALETGRPASLYRRAGEVRGLYPPMLRP</sequence>
<dbReference type="EMBL" id="JADOUF010000001">
    <property type="protein sequence ID" value="MBG6137754.1"/>
    <property type="molecule type" value="Genomic_DNA"/>
</dbReference>
<evidence type="ECO:0000256" key="1">
    <source>
        <dbReference type="ARBA" id="ARBA00022801"/>
    </source>
</evidence>
<evidence type="ECO:0000313" key="3">
    <source>
        <dbReference type="EMBL" id="MBG6137754.1"/>
    </source>
</evidence>
<dbReference type="PROSITE" id="PS00893">
    <property type="entry name" value="NUDIX_BOX"/>
    <property type="match status" value="1"/>
</dbReference>
<dbReference type="AlphaFoldDB" id="A0A8J7GFA8"/>
<comment type="caution">
    <text evidence="3">The sequence shown here is derived from an EMBL/GenBank/DDBJ whole genome shotgun (WGS) entry which is preliminary data.</text>
</comment>
<keyword evidence="4" id="KW-1185">Reference proteome</keyword>
<dbReference type="Pfam" id="PF21906">
    <property type="entry name" value="WHD_NrtR"/>
    <property type="match status" value="1"/>
</dbReference>
<dbReference type="Gene3D" id="1.10.10.10">
    <property type="entry name" value="Winged helix-like DNA-binding domain superfamily/Winged helix DNA-binding domain"/>
    <property type="match status" value="1"/>
</dbReference>
<dbReference type="InterPro" id="IPR020084">
    <property type="entry name" value="NUDIX_hydrolase_CS"/>
</dbReference>
<dbReference type="Pfam" id="PF00293">
    <property type="entry name" value="NUDIX"/>
    <property type="match status" value="1"/>
</dbReference>
<dbReference type="InterPro" id="IPR054105">
    <property type="entry name" value="WHD_NrtR"/>
</dbReference>
<name>A0A8J7GFA8_9ACTN</name>
<dbReference type="InterPro" id="IPR000086">
    <property type="entry name" value="NUDIX_hydrolase_dom"/>
</dbReference>
<gene>
    <name evidence="3" type="ORF">IW245_003948</name>
</gene>
<dbReference type="PANTHER" id="PTHR43736:SF4">
    <property type="entry name" value="SLR1690 PROTEIN"/>
    <property type="match status" value="1"/>
</dbReference>
<dbReference type="EC" id="3.6.1.55" evidence="3"/>
<dbReference type="PANTHER" id="PTHR43736">
    <property type="entry name" value="ADP-RIBOSE PYROPHOSPHATASE"/>
    <property type="match status" value="1"/>
</dbReference>
<dbReference type="Proteomes" id="UP000622552">
    <property type="component" value="Unassembled WGS sequence"/>
</dbReference>
<dbReference type="Gene3D" id="3.90.79.10">
    <property type="entry name" value="Nucleoside Triphosphate Pyrophosphohydrolase"/>
    <property type="match status" value="1"/>
</dbReference>
<dbReference type="SUPFAM" id="SSF46785">
    <property type="entry name" value="Winged helix' DNA-binding domain"/>
    <property type="match status" value="1"/>
</dbReference>